<dbReference type="GO" id="GO:0006189">
    <property type="term" value="P:'de novo' IMP biosynthetic process"/>
    <property type="evidence" value="ECO:0007669"/>
    <property type="project" value="TreeGrafter"/>
</dbReference>
<dbReference type="EMBL" id="NXLW01000025">
    <property type="protein sequence ID" value="RDU69770.1"/>
    <property type="molecule type" value="Genomic_DNA"/>
</dbReference>
<evidence type="ECO:0000256" key="2">
    <source>
        <dbReference type="ARBA" id="ARBA00012254"/>
    </source>
</evidence>
<dbReference type="AlphaFoldDB" id="A0A3D8IXR8"/>
<evidence type="ECO:0000256" key="1">
    <source>
        <dbReference type="ARBA" id="ARBA00005054"/>
    </source>
</evidence>
<dbReference type="InterPro" id="IPR036477">
    <property type="entry name" value="Formyl_transf_N_sf"/>
</dbReference>
<evidence type="ECO:0000256" key="3">
    <source>
        <dbReference type="ARBA" id="ARBA00022679"/>
    </source>
</evidence>
<evidence type="ECO:0000313" key="7">
    <source>
        <dbReference type="EMBL" id="RDU69770.1"/>
    </source>
</evidence>
<dbReference type="RefSeq" id="WP_280524087.1">
    <property type="nucleotide sequence ID" value="NZ_NXLW01000025.1"/>
</dbReference>
<dbReference type="GO" id="GO:0005737">
    <property type="term" value="C:cytoplasm"/>
    <property type="evidence" value="ECO:0007669"/>
    <property type="project" value="TreeGrafter"/>
</dbReference>
<dbReference type="PANTHER" id="PTHR43369:SF2">
    <property type="entry name" value="PHOSPHORIBOSYLGLYCINAMIDE FORMYLTRANSFERASE"/>
    <property type="match status" value="1"/>
</dbReference>
<reference evidence="7 8" key="1">
    <citation type="submission" date="2018-04" db="EMBL/GenBank/DDBJ databases">
        <title>Novel Campyloabacter and Helicobacter Species and Strains.</title>
        <authorList>
            <person name="Mannion A.J."/>
            <person name="Shen Z."/>
            <person name="Fox J.G."/>
        </authorList>
    </citation>
    <scope>NUCLEOTIDE SEQUENCE [LARGE SCALE GENOMIC DNA]</scope>
    <source>
        <strain evidence="7 8">MIT 97-5075</strain>
    </source>
</reference>
<evidence type="ECO:0000256" key="5">
    <source>
        <dbReference type="SAM" id="SignalP"/>
    </source>
</evidence>
<sequence>SIGLQYLLLAGFMRILSPSFFAKPLDFQIINIHPSFLPLHKGANAIEKSFQDSHDFGGVTVHFVNEEVDGGSIILQEKLLKIPNESQTSFAKRIHELEYKLYPQAVLMVISQNKDLKITNNEKV</sequence>
<keyword evidence="3" id="KW-0808">Transferase</keyword>
<dbReference type="Gene3D" id="3.40.50.170">
    <property type="entry name" value="Formyl transferase, N-terminal domain"/>
    <property type="match status" value="1"/>
</dbReference>
<gene>
    <name evidence="7" type="ORF">CQA66_08775</name>
</gene>
<evidence type="ECO:0000256" key="4">
    <source>
        <dbReference type="ARBA" id="ARBA00022755"/>
    </source>
</evidence>
<feature type="domain" description="Formyl transferase N-terminal" evidence="6">
    <location>
        <begin position="6"/>
        <end position="106"/>
    </location>
</feature>
<organism evidence="7 8">
    <name type="scientific">Helicobacter aurati</name>
    <dbReference type="NCBI Taxonomy" id="137778"/>
    <lineage>
        <taxon>Bacteria</taxon>
        <taxon>Pseudomonadati</taxon>
        <taxon>Campylobacterota</taxon>
        <taxon>Epsilonproteobacteria</taxon>
        <taxon>Campylobacterales</taxon>
        <taxon>Helicobacteraceae</taxon>
        <taxon>Helicobacter</taxon>
    </lineage>
</organism>
<comment type="caution">
    <text evidence="7">The sequence shown here is derived from an EMBL/GenBank/DDBJ whole genome shotgun (WGS) entry which is preliminary data.</text>
</comment>
<proteinExistence type="predicted"/>
<keyword evidence="8" id="KW-1185">Reference proteome</keyword>
<feature type="signal peptide" evidence="5">
    <location>
        <begin position="1"/>
        <end position="22"/>
    </location>
</feature>
<feature type="chain" id="PRO_5017832255" description="phosphoribosylglycinamide formyltransferase 1" evidence="5">
    <location>
        <begin position="23"/>
        <end position="124"/>
    </location>
</feature>
<evidence type="ECO:0000313" key="8">
    <source>
        <dbReference type="Proteomes" id="UP000256424"/>
    </source>
</evidence>
<dbReference type="SUPFAM" id="SSF53328">
    <property type="entry name" value="Formyltransferase"/>
    <property type="match status" value="1"/>
</dbReference>
<keyword evidence="4" id="KW-0658">Purine biosynthesis</keyword>
<protein>
    <recommendedName>
        <fullName evidence="2">phosphoribosylglycinamide formyltransferase 1</fullName>
        <ecNumber evidence="2">2.1.2.2</ecNumber>
    </recommendedName>
</protein>
<feature type="non-terminal residue" evidence="7">
    <location>
        <position position="1"/>
    </location>
</feature>
<dbReference type="InterPro" id="IPR002376">
    <property type="entry name" value="Formyl_transf_N"/>
</dbReference>
<dbReference type="Pfam" id="PF00551">
    <property type="entry name" value="Formyl_trans_N"/>
    <property type="match status" value="1"/>
</dbReference>
<comment type="pathway">
    <text evidence="1">Purine metabolism; IMP biosynthesis via de novo pathway; N(2)-formyl-N(1)-(5-phospho-D-ribosyl)glycinamide from N(1)-(5-phospho-D-ribosyl)glycinamide (10-formyl THF route): step 1/1.</text>
</comment>
<keyword evidence="5" id="KW-0732">Signal</keyword>
<name>A0A3D8IXR8_9HELI</name>
<dbReference type="EC" id="2.1.2.2" evidence="2"/>
<dbReference type="GO" id="GO:0004644">
    <property type="term" value="F:phosphoribosylglycinamide formyltransferase activity"/>
    <property type="evidence" value="ECO:0007669"/>
    <property type="project" value="UniProtKB-EC"/>
</dbReference>
<accession>A0A3D8IXR8</accession>
<dbReference type="PANTHER" id="PTHR43369">
    <property type="entry name" value="PHOSPHORIBOSYLGLYCINAMIDE FORMYLTRANSFERASE"/>
    <property type="match status" value="1"/>
</dbReference>
<dbReference type="Proteomes" id="UP000256424">
    <property type="component" value="Unassembled WGS sequence"/>
</dbReference>
<evidence type="ECO:0000259" key="6">
    <source>
        <dbReference type="Pfam" id="PF00551"/>
    </source>
</evidence>